<dbReference type="PANTHER" id="PTHR34980">
    <property type="entry name" value="INNER MEMBRANE PROTEIN-RELATED-RELATED"/>
    <property type="match status" value="1"/>
</dbReference>
<dbReference type="InterPro" id="IPR008523">
    <property type="entry name" value="DUF805"/>
</dbReference>
<gene>
    <name evidence="2" type="ORF">GIW81_12660</name>
</gene>
<proteinExistence type="predicted"/>
<comment type="caution">
    <text evidence="2">The sequence shown here is derived from an EMBL/GenBank/DDBJ whole genome shotgun (WGS) entry which is preliminary data.</text>
</comment>
<dbReference type="EMBL" id="WMBQ01000002">
    <property type="protein sequence ID" value="MTD95184.1"/>
    <property type="molecule type" value="Genomic_DNA"/>
</dbReference>
<dbReference type="GO" id="GO:0005886">
    <property type="term" value="C:plasma membrane"/>
    <property type="evidence" value="ECO:0007669"/>
    <property type="project" value="TreeGrafter"/>
</dbReference>
<reference evidence="2 3" key="1">
    <citation type="submission" date="2019-11" db="EMBL/GenBank/DDBJ databases">
        <title>Identification of a novel strain.</title>
        <authorList>
            <person name="Xu Q."/>
            <person name="Wang G."/>
        </authorList>
    </citation>
    <scope>NUCLEOTIDE SEQUENCE [LARGE SCALE GENOMIC DNA]</scope>
    <source>
        <strain evidence="3">xq</strain>
    </source>
</reference>
<feature type="transmembrane region" description="Helical" evidence="1">
    <location>
        <begin position="20"/>
        <end position="37"/>
    </location>
</feature>
<protein>
    <submittedName>
        <fullName evidence="2">DUF805 domain-containing protein</fullName>
    </submittedName>
</protein>
<dbReference type="PANTHER" id="PTHR34980:SF1">
    <property type="entry name" value="INNER MEMBRANE PROTEIN"/>
    <property type="match status" value="1"/>
</dbReference>
<accession>A0A6I3KJC2</accession>
<dbReference type="Pfam" id="PF05656">
    <property type="entry name" value="DUF805"/>
    <property type="match status" value="1"/>
</dbReference>
<sequence>MTDIIKLLTTFDGRIGRSHWWIGFVITMVGTLAGMALFNPAVFTAEGPPPASWPDTIWQLVWLIPATAITVKRFNDRDWPWWLGYALGAFGAFVTAAPHFAFQIDPDAEIAGVTVFWLFLVTFVAAFIDNGFIRGTHGPNRYGPDPLAEGQTPA</sequence>
<dbReference type="AlphaFoldDB" id="A0A6I3KJC2"/>
<feature type="transmembrane region" description="Helical" evidence="1">
    <location>
        <begin position="57"/>
        <end position="75"/>
    </location>
</feature>
<dbReference type="Proteomes" id="UP000440694">
    <property type="component" value="Unassembled WGS sequence"/>
</dbReference>
<evidence type="ECO:0000313" key="2">
    <source>
        <dbReference type="EMBL" id="MTD95184.1"/>
    </source>
</evidence>
<name>A0A6I3KJC2_9HYPH</name>
<keyword evidence="3" id="KW-1185">Reference proteome</keyword>
<keyword evidence="1" id="KW-0472">Membrane</keyword>
<keyword evidence="1" id="KW-1133">Transmembrane helix</keyword>
<evidence type="ECO:0000313" key="3">
    <source>
        <dbReference type="Proteomes" id="UP000440694"/>
    </source>
</evidence>
<feature type="transmembrane region" description="Helical" evidence="1">
    <location>
        <begin position="110"/>
        <end position="128"/>
    </location>
</feature>
<evidence type="ECO:0000256" key="1">
    <source>
        <dbReference type="SAM" id="Phobius"/>
    </source>
</evidence>
<organism evidence="2 3">
    <name type="scientific">Hyphomicrobium album</name>
    <dbReference type="NCBI Taxonomy" id="2665159"/>
    <lineage>
        <taxon>Bacteria</taxon>
        <taxon>Pseudomonadati</taxon>
        <taxon>Pseudomonadota</taxon>
        <taxon>Alphaproteobacteria</taxon>
        <taxon>Hyphomicrobiales</taxon>
        <taxon>Hyphomicrobiaceae</taxon>
        <taxon>Hyphomicrobium</taxon>
    </lineage>
</organism>
<keyword evidence="1" id="KW-0812">Transmembrane</keyword>
<feature type="transmembrane region" description="Helical" evidence="1">
    <location>
        <begin position="82"/>
        <end position="104"/>
    </location>
</feature>
<dbReference type="RefSeq" id="WP_154739749.1">
    <property type="nucleotide sequence ID" value="NZ_WMBQ01000002.1"/>
</dbReference>